<evidence type="ECO:0000259" key="4">
    <source>
        <dbReference type="PROSITE" id="PS50086"/>
    </source>
</evidence>
<protein>
    <recommendedName>
        <fullName evidence="4">Rab-GAP TBC domain-containing protein</fullName>
    </recommendedName>
</protein>
<dbReference type="SMART" id="SM00164">
    <property type="entry name" value="TBC"/>
    <property type="match status" value="1"/>
</dbReference>
<keyword evidence="3" id="KW-1133">Transmembrane helix</keyword>
<dbReference type="AlphaFoldDB" id="A0A6G1I195"/>
<dbReference type="PANTHER" id="PTHR20913:SF7">
    <property type="entry name" value="RE60063P"/>
    <property type="match status" value="1"/>
</dbReference>
<keyword evidence="3" id="KW-0472">Membrane</keyword>
<evidence type="ECO:0000313" key="6">
    <source>
        <dbReference type="Proteomes" id="UP000799640"/>
    </source>
</evidence>
<name>A0A6G1I195_9PEZI</name>
<dbReference type="PROSITE" id="PS50086">
    <property type="entry name" value="TBC_RABGAP"/>
    <property type="match status" value="1"/>
</dbReference>
<dbReference type="EMBL" id="ML996692">
    <property type="protein sequence ID" value="KAF2402050.1"/>
    <property type="molecule type" value="Genomic_DNA"/>
</dbReference>
<feature type="transmembrane region" description="Helical" evidence="3">
    <location>
        <begin position="232"/>
        <end position="250"/>
    </location>
</feature>
<evidence type="ECO:0000256" key="2">
    <source>
        <dbReference type="SAM" id="MobiDB-lite"/>
    </source>
</evidence>
<feature type="compositionally biased region" description="Low complexity" evidence="2">
    <location>
        <begin position="7"/>
        <end position="19"/>
    </location>
</feature>
<accession>A0A6G1I195</accession>
<proteinExistence type="predicted"/>
<dbReference type="Gene3D" id="1.10.8.1310">
    <property type="match status" value="1"/>
</dbReference>
<dbReference type="OrthoDB" id="206700at2759"/>
<dbReference type="FunFam" id="1.10.472.80:FF:000060">
    <property type="entry name" value="TBC domain protein, putative"/>
    <property type="match status" value="1"/>
</dbReference>
<dbReference type="SUPFAM" id="SSF47923">
    <property type="entry name" value="Ypt/Rab-GAP domain of gyp1p"/>
    <property type="match status" value="2"/>
</dbReference>
<gene>
    <name evidence="5" type="ORF">EJ06DRAFT_491965</name>
</gene>
<dbReference type="GO" id="GO:0006888">
    <property type="term" value="P:endoplasmic reticulum to Golgi vesicle-mediated transport"/>
    <property type="evidence" value="ECO:0007669"/>
    <property type="project" value="TreeGrafter"/>
</dbReference>
<feature type="domain" description="Rab-GAP TBC" evidence="4">
    <location>
        <begin position="51"/>
        <end position="236"/>
    </location>
</feature>
<dbReference type="InterPro" id="IPR000195">
    <property type="entry name" value="Rab-GAP-TBC_dom"/>
</dbReference>
<feature type="transmembrane region" description="Helical" evidence="3">
    <location>
        <begin position="364"/>
        <end position="380"/>
    </location>
</feature>
<dbReference type="Gene3D" id="1.10.472.80">
    <property type="entry name" value="Ypt/Rab-GAP domain of gyp1p, domain 3"/>
    <property type="match status" value="1"/>
</dbReference>
<dbReference type="PANTHER" id="PTHR20913">
    <property type="entry name" value="TBC1 DOMAIN FAMILY MEMBER 20/GTPASE"/>
    <property type="match status" value="1"/>
</dbReference>
<keyword evidence="6" id="KW-1185">Reference proteome</keyword>
<feature type="region of interest" description="Disordered" evidence="2">
    <location>
        <begin position="1"/>
        <end position="25"/>
    </location>
</feature>
<sequence>MAENGDASPASSACASAPSPHEKDKAERILEACRNHDLDSLAALATSPGGLVDDALRRTAWPVLLGCTGPPPASDDATPWSELPPHRDEGQVALDVNRSFVFYPNNQSDKELEIRKQQLSDVIVETLRRHPSLCYFQGFHDIAQVLLLVLGPEESAYAVRRLSLLRIRDFMLPTLTAALQHLHLLPSILYAEDPELCTHLPPNPFFALSATITLYAHDIEEYSSIARLFDFLLAREAVMSVYLFAVIILVRKDELLEVGLDEPEMLHFLLSKLPQPLDLEGLIEKTMSLFERHPPERLPFRAWRGISQYSVLKTTRDYTALARMTLGDGEELLDMQARYVRRQEALQKLVAGARKTLRTNKRPIMFSLAIVMGVLAVFMGRKNGTQPYWSGLLWPGLWQSGRRGLAALF</sequence>
<dbReference type="InterPro" id="IPR045913">
    <property type="entry name" value="TBC20/Gyp8-like"/>
</dbReference>
<organism evidence="5 6">
    <name type="scientific">Trichodelitschia bisporula</name>
    <dbReference type="NCBI Taxonomy" id="703511"/>
    <lineage>
        <taxon>Eukaryota</taxon>
        <taxon>Fungi</taxon>
        <taxon>Dikarya</taxon>
        <taxon>Ascomycota</taxon>
        <taxon>Pezizomycotina</taxon>
        <taxon>Dothideomycetes</taxon>
        <taxon>Dothideomycetes incertae sedis</taxon>
        <taxon>Phaeotrichales</taxon>
        <taxon>Phaeotrichaceae</taxon>
        <taxon>Trichodelitschia</taxon>
    </lineage>
</organism>
<dbReference type="InterPro" id="IPR035969">
    <property type="entry name" value="Rab-GAP_TBC_sf"/>
</dbReference>
<evidence type="ECO:0000256" key="1">
    <source>
        <dbReference type="ARBA" id="ARBA00022468"/>
    </source>
</evidence>
<reference evidence="5" key="1">
    <citation type="journal article" date="2020" name="Stud. Mycol.">
        <title>101 Dothideomycetes genomes: a test case for predicting lifestyles and emergence of pathogens.</title>
        <authorList>
            <person name="Haridas S."/>
            <person name="Albert R."/>
            <person name="Binder M."/>
            <person name="Bloem J."/>
            <person name="Labutti K."/>
            <person name="Salamov A."/>
            <person name="Andreopoulos B."/>
            <person name="Baker S."/>
            <person name="Barry K."/>
            <person name="Bills G."/>
            <person name="Bluhm B."/>
            <person name="Cannon C."/>
            <person name="Castanera R."/>
            <person name="Culley D."/>
            <person name="Daum C."/>
            <person name="Ezra D."/>
            <person name="Gonzalez J."/>
            <person name="Henrissat B."/>
            <person name="Kuo A."/>
            <person name="Liang C."/>
            <person name="Lipzen A."/>
            <person name="Lutzoni F."/>
            <person name="Magnuson J."/>
            <person name="Mondo S."/>
            <person name="Nolan M."/>
            <person name="Ohm R."/>
            <person name="Pangilinan J."/>
            <person name="Park H.-J."/>
            <person name="Ramirez L."/>
            <person name="Alfaro M."/>
            <person name="Sun H."/>
            <person name="Tritt A."/>
            <person name="Yoshinaga Y."/>
            <person name="Zwiers L.-H."/>
            <person name="Turgeon B."/>
            <person name="Goodwin S."/>
            <person name="Spatafora J."/>
            <person name="Crous P."/>
            <person name="Grigoriev I."/>
        </authorList>
    </citation>
    <scope>NUCLEOTIDE SEQUENCE</scope>
    <source>
        <strain evidence="5">CBS 262.69</strain>
    </source>
</reference>
<keyword evidence="3" id="KW-0812">Transmembrane</keyword>
<dbReference type="Proteomes" id="UP000799640">
    <property type="component" value="Unassembled WGS sequence"/>
</dbReference>
<evidence type="ECO:0000313" key="5">
    <source>
        <dbReference type="EMBL" id="KAF2402050.1"/>
    </source>
</evidence>
<evidence type="ECO:0000256" key="3">
    <source>
        <dbReference type="SAM" id="Phobius"/>
    </source>
</evidence>
<keyword evidence="1" id="KW-0343">GTPase activation</keyword>
<dbReference type="Pfam" id="PF00566">
    <property type="entry name" value="RabGAP-TBC"/>
    <property type="match status" value="1"/>
</dbReference>
<dbReference type="GO" id="GO:0005789">
    <property type="term" value="C:endoplasmic reticulum membrane"/>
    <property type="evidence" value="ECO:0007669"/>
    <property type="project" value="TreeGrafter"/>
</dbReference>
<dbReference type="GO" id="GO:0005096">
    <property type="term" value="F:GTPase activator activity"/>
    <property type="evidence" value="ECO:0007669"/>
    <property type="project" value="UniProtKB-KW"/>
</dbReference>